<accession>A0A381N2M4</accession>
<dbReference type="EMBL" id="UINC01000088">
    <property type="protein sequence ID" value="SUZ48831.1"/>
    <property type="molecule type" value="Genomic_DNA"/>
</dbReference>
<sequence>MSSSLVNRRKFLQMGATGIGVFAAGGLVRNSQAASSAPFYKLKDIGPLQPPDENGFMLPSGFSCRVVARSGEVPVGTSGYTWHSSPDGGACFPTTDGGWVYVSNSELGRQEGGVGALRFDSRGEIVDAYSILENTSVNCAGGATPWGTWLSAEEFERGQIYECDPMGNDPAIVQPALGTFKHEAAAIDMDNDCVYLTEDQPNGGFYRFVATTGLPNLSVGRLEIAAVTEKDGLQEVNWLRVPDPLARYAPTRNQVLGYTPFRGGEGIVFHEGHIYFATKRDNRVWSYDTGSKEIEIIYDARTSDNPILTGVDNVDITAGGDVLVAEDGGDMQLVAITPEGELFPLFKIIGHDRSEVCGQAFDPSYQRLYFSSQRGITGSRLTGGITYEVMYTG</sequence>
<dbReference type="AlphaFoldDB" id="A0A381N2M4"/>
<dbReference type="Pfam" id="PF05787">
    <property type="entry name" value="PhoX"/>
    <property type="match status" value="2"/>
</dbReference>
<dbReference type="InterPro" id="IPR006311">
    <property type="entry name" value="TAT_signal"/>
</dbReference>
<gene>
    <name evidence="1" type="ORF">METZ01_LOCUS1685</name>
</gene>
<reference evidence="1" key="1">
    <citation type="submission" date="2018-05" db="EMBL/GenBank/DDBJ databases">
        <authorList>
            <person name="Lanie J.A."/>
            <person name="Ng W.-L."/>
            <person name="Kazmierczak K.M."/>
            <person name="Andrzejewski T.M."/>
            <person name="Davidsen T.M."/>
            <person name="Wayne K.J."/>
            <person name="Tettelin H."/>
            <person name="Glass J.I."/>
            <person name="Rusch D."/>
            <person name="Podicherti R."/>
            <person name="Tsui H.-C.T."/>
            <person name="Winkler M.E."/>
        </authorList>
    </citation>
    <scope>NUCLEOTIDE SEQUENCE</scope>
</reference>
<dbReference type="PANTHER" id="PTHR35399">
    <property type="entry name" value="SLR8030 PROTEIN"/>
    <property type="match status" value="1"/>
</dbReference>
<evidence type="ECO:0008006" key="2">
    <source>
        <dbReference type="Google" id="ProtNLM"/>
    </source>
</evidence>
<evidence type="ECO:0000313" key="1">
    <source>
        <dbReference type="EMBL" id="SUZ48831.1"/>
    </source>
</evidence>
<dbReference type="PANTHER" id="PTHR35399:SF2">
    <property type="entry name" value="DUF839 DOMAIN-CONTAINING PROTEIN"/>
    <property type="match status" value="1"/>
</dbReference>
<dbReference type="PROSITE" id="PS51318">
    <property type="entry name" value="TAT"/>
    <property type="match status" value="1"/>
</dbReference>
<name>A0A381N2M4_9ZZZZ</name>
<dbReference type="SUPFAM" id="SSF63825">
    <property type="entry name" value="YWTD domain"/>
    <property type="match status" value="1"/>
</dbReference>
<dbReference type="InterPro" id="IPR008557">
    <property type="entry name" value="PhoX"/>
</dbReference>
<organism evidence="1">
    <name type="scientific">marine metagenome</name>
    <dbReference type="NCBI Taxonomy" id="408172"/>
    <lineage>
        <taxon>unclassified sequences</taxon>
        <taxon>metagenomes</taxon>
        <taxon>ecological metagenomes</taxon>
    </lineage>
</organism>
<protein>
    <recommendedName>
        <fullName evidence="2">Translocation protein TolB</fullName>
    </recommendedName>
</protein>
<proteinExistence type="predicted"/>